<dbReference type="FunFam" id="2.60.370.10:FF:000001">
    <property type="entry name" value="COX11 cytochrome c oxidase assembly homolog"/>
    <property type="match status" value="1"/>
</dbReference>
<protein>
    <recommendedName>
        <fullName evidence="4 10">Cytochrome c oxidase assembly protein CtaG</fullName>
    </recommendedName>
</protein>
<dbReference type="GO" id="GO:0005507">
    <property type="term" value="F:copper ion binding"/>
    <property type="evidence" value="ECO:0007669"/>
    <property type="project" value="InterPro"/>
</dbReference>
<proteinExistence type="inferred from homology"/>
<dbReference type="PANTHER" id="PTHR21320">
    <property type="entry name" value="CYTOCHROME C OXIDASE ASSEMBLY PROTEIN COX11-RELATED"/>
    <property type="match status" value="1"/>
</dbReference>
<evidence type="ECO:0000256" key="2">
    <source>
        <dbReference type="ARBA" id="ARBA00004382"/>
    </source>
</evidence>
<dbReference type="Proteomes" id="UP000190989">
    <property type="component" value="Unassembled WGS sequence"/>
</dbReference>
<keyword evidence="7 10" id="KW-1133">Transmembrane helix</keyword>
<keyword evidence="9 10" id="KW-0472">Membrane</keyword>
<dbReference type="GO" id="GO:0005886">
    <property type="term" value="C:plasma membrane"/>
    <property type="evidence" value="ECO:0007669"/>
    <property type="project" value="UniProtKB-SubCell"/>
</dbReference>
<evidence type="ECO:0000256" key="4">
    <source>
        <dbReference type="ARBA" id="ARBA00015384"/>
    </source>
</evidence>
<evidence type="ECO:0000256" key="5">
    <source>
        <dbReference type="ARBA" id="ARBA00022692"/>
    </source>
</evidence>
<organism evidence="11 12">
    <name type="scientific">Novosphingobium mathurense</name>
    <dbReference type="NCBI Taxonomy" id="428990"/>
    <lineage>
        <taxon>Bacteria</taxon>
        <taxon>Pseudomonadati</taxon>
        <taxon>Pseudomonadota</taxon>
        <taxon>Alphaproteobacteria</taxon>
        <taxon>Sphingomonadales</taxon>
        <taxon>Sphingomonadaceae</taxon>
        <taxon>Novosphingobium</taxon>
    </lineage>
</organism>
<evidence type="ECO:0000256" key="8">
    <source>
        <dbReference type="ARBA" id="ARBA00023008"/>
    </source>
</evidence>
<feature type="topological domain" description="Cytoplasmic" evidence="10">
    <location>
        <begin position="1"/>
        <end position="9"/>
    </location>
</feature>
<comment type="subcellular location">
    <subcellularLocation>
        <location evidence="2 10">Cell inner membrane</location>
        <topology evidence="2 10">Single-pass type II membrane protein</topology>
        <orientation evidence="2 10">Periplasmic side</orientation>
    </subcellularLocation>
</comment>
<dbReference type="PIRSF" id="PIRSF005413">
    <property type="entry name" value="COX11"/>
    <property type="match status" value="1"/>
</dbReference>
<dbReference type="PANTHER" id="PTHR21320:SF3">
    <property type="entry name" value="CYTOCHROME C OXIDASE ASSEMBLY PROTEIN COX11, MITOCHONDRIAL-RELATED"/>
    <property type="match status" value="1"/>
</dbReference>
<dbReference type="AlphaFoldDB" id="A0A1U6IG85"/>
<feature type="topological domain" description="Periplasmic" evidence="10">
    <location>
        <begin position="33"/>
        <end position="196"/>
    </location>
</feature>
<evidence type="ECO:0000256" key="7">
    <source>
        <dbReference type="ARBA" id="ARBA00022989"/>
    </source>
</evidence>
<dbReference type="EMBL" id="FVZE01000006">
    <property type="protein sequence ID" value="SLK06992.1"/>
    <property type="molecule type" value="Genomic_DNA"/>
</dbReference>
<dbReference type="SUPFAM" id="SSF110111">
    <property type="entry name" value="Ctag/Cox11"/>
    <property type="match status" value="1"/>
</dbReference>
<evidence type="ECO:0000256" key="10">
    <source>
        <dbReference type="HAMAP-Rule" id="MF_00155"/>
    </source>
</evidence>
<dbReference type="Gene3D" id="2.60.370.10">
    <property type="entry name" value="Ctag/Cox11"/>
    <property type="match status" value="1"/>
</dbReference>
<comment type="similarity">
    <text evidence="3 10">Belongs to the COX11/CtaG family.</text>
</comment>
<keyword evidence="6 10" id="KW-0735">Signal-anchor</keyword>
<dbReference type="NCBIfam" id="NF003465">
    <property type="entry name" value="PRK05089.1"/>
    <property type="match status" value="1"/>
</dbReference>
<accession>A0A1U6IG85</accession>
<keyword evidence="10" id="KW-0997">Cell inner membrane</keyword>
<evidence type="ECO:0000256" key="9">
    <source>
        <dbReference type="ARBA" id="ARBA00023136"/>
    </source>
</evidence>
<evidence type="ECO:0000313" key="12">
    <source>
        <dbReference type="Proteomes" id="UP000190989"/>
    </source>
</evidence>
<evidence type="ECO:0000313" key="11">
    <source>
        <dbReference type="EMBL" id="SLK06992.1"/>
    </source>
</evidence>
<dbReference type="InterPro" id="IPR023471">
    <property type="entry name" value="CtaG/Cox11_dom_sf"/>
</dbReference>
<keyword evidence="12" id="KW-1185">Reference proteome</keyword>
<evidence type="ECO:0000256" key="1">
    <source>
        <dbReference type="ARBA" id="ARBA00004007"/>
    </source>
</evidence>
<keyword evidence="5 10" id="KW-0812">Transmembrane</keyword>
<dbReference type="InterPro" id="IPR007533">
    <property type="entry name" value="Cyt_c_oxidase_assmbl_CtaG"/>
</dbReference>
<dbReference type="STRING" id="428990.SAMN06295987_106120"/>
<sequence>MTAVTHQQRSNRKTAFIALAIALGMLGLGYASVPLYRIFCQVTGYGGTTKRVDATQAATVKDSGRTITVRFDANVARDMPWDFKPLQVTDTVSIGARDMALFWAKNDSDQTVTGTASFNVEPEQAAKYFNKIQCFCFTEQTLKPGEEVRMPVLYYIDPAILDDPDNKDVELITLSYTFHVTSIGDAKTLDREQTGG</sequence>
<name>A0A1U6IG85_9SPHN</name>
<dbReference type="HAMAP" id="MF_00155">
    <property type="entry name" value="CtaG"/>
    <property type="match status" value="1"/>
</dbReference>
<dbReference type="Pfam" id="PF04442">
    <property type="entry name" value="CtaG_Cox11"/>
    <property type="match status" value="1"/>
</dbReference>
<keyword evidence="8 10" id="KW-0186">Copper</keyword>
<gene>
    <name evidence="10" type="primary">ctaG</name>
    <name evidence="11" type="ORF">SAMN06295987_106120</name>
</gene>
<keyword evidence="10" id="KW-1003">Cell membrane</keyword>
<reference evidence="12" key="1">
    <citation type="submission" date="2017-02" db="EMBL/GenBank/DDBJ databases">
        <authorList>
            <person name="Varghese N."/>
            <person name="Submissions S."/>
        </authorList>
    </citation>
    <scope>NUCLEOTIDE SEQUENCE [LARGE SCALE GENOMIC DNA]</scope>
    <source>
        <strain evidence="12">SM117</strain>
    </source>
</reference>
<dbReference type="GO" id="GO:0008535">
    <property type="term" value="P:respiratory chain complex IV assembly"/>
    <property type="evidence" value="ECO:0007669"/>
    <property type="project" value="UniProtKB-UniRule"/>
</dbReference>
<comment type="function">
    <text evidence="1 10">Exerts its effect at some terminal stage of cytochrome c oxidase synthesis, probably by being involved in the insertion of the copper B into subunit I.</text>
</comment>
<evidence type="ECO:0000256" key="3">
    <source>
        <dbReference type="ARBA" id="ARBA00009620"/>
    </source>
</evidence>
<evidence type="ECO:0000256" key="6">
    <source>
        <dbReference type="ARBA" id="ARBA00022968"/>
    </source>
</evidence>
<dbReference type="RefSeq" id="WP_079731258.1">
    <property type="nucleotide sequence ID" value="NZ_FVZE01000006.1"/>
</dbReference>